<evidence type="ECO:0000256" key="1">
    <source>
        <dbReference type="SAM" id="MobiDB-lite"/>
    </source>
</evidence>
<feature type="compositionally biased region" description="Basic and acidic residues" evidence="1">
    <location>
        <begin position="89"/>
        <end position="108"/>
    </location>
</feature>
<feature type="compositionally biased region" description="Basic residues" evidence="1">
    <location>
        <begin position="109"/>
        <end position="122"/>
    </location>
</feature>
<dbReference type="Proteomes" id="UP000290560">
    <property type="component" value="Unassembled WGS sequence"/>
</dbReference>
<keyword evidence="2" id="KW-0472">Membrane</keyword>
<protein>
    <submittedName>
        <fullName evidence="3">Uncharacterized protein</fullName>
    </submittedName>
</protein>
<organism evidence="3">
    <name type="scientific">Ensete ventricosum</name>
    <name type="common">Abyssinian banana</name>
    <name type="synonym">Musa ensete</name>
    <dbReference type="NCBI Taxonomy" id="4639"/>
    <lineage>
        <taxon>Eukaryota</taxon>
        <taxon>Viridiplantae</taxon>
        <taxon>Streptophyta</taxon>
        <taxon>Embryophyta</taxon>
        <taxon>Tracheophyta</taxon>
        <taxon>Spermatophyta</taxon>
        <taxon>Magnoliopsida</taxon>
        <taxon>Liliopsida</taxon>
        <taxon>Zingiberales</taxon>
        <taxon>Musaceae</taxon>
        <taxon>Ensete</taxon>
    </lineage>
</organism>
<evidence type="ECO:0000256" key="2">
    <source>
        <dbReference type="SAM" id="Phobius"/>
    </source>
</evidence>
<dbReference type="EMBL" id="KV876070">
    <property type="protein sequence ID" value="RZR73965.1"/>
    <property type="molecule type" value="Genomic_DNA"/>
</dbReference>
<dbReference type="GO" id="GO:0009535">
    <property type="term" value="C:chloroplast thylakoid membrane"/>
    <property type="evidence" value="ECO:0007669"/>
    <property type="project" value="InterPro"/>
</dbReference>
<feature type="transmembrane region" description="Helical" evidence="2">
    <location>
        <begin position="248"/>
        <end position="267"/>
    </location>
</feature>
<name>A0A445MI76_ENSVE</name>
<dbReference type="InterPro" id="IPR044199">
    <property type="entry name" value="NdhU_chloroplastic"/>
</dbReference>
<dbReference type="GO" id="GO:0010598">
    <property type="term" value="C:NAD(P)H dehydrogenase complex (plastoquinone)"/>
    <property type="evidence" value="ECO:0007669"/>
    <property type="project" value="InterPro"/>
</dbReference>
<dbReference type="AlphaFoldDB" id="A0A445MI76"/>
<keyword evidence="2" id="KW-0812">Transmembrane</keyword>
<dbReference type="PANTHER" id="PTHR47726:SF1">
    <property type="entry name" value="NAD(P)H-QUINONE OXIDOREDUCTASE SUBUNIT U, CHLOROPLASTIC"/>
    <property type="match status" value="1"/>
</dbReference>
<accession>A0A445MI76</accession>
<evidence type="ECO:0000313" key="3">
    <source>
        <dbReference type="EMBL" id="RZR73965.1"/>
    </source>
</evidence>
<feature type="region of interest" description="Disordered" evidence="1">
    <location>
        <begin position="85"/>
        <end position="122"/>
    </location>
</feature>
<dbReference type="PANTHER" id="PTHR47726">
    <property type="entry name" value="NAD(P)H-QUINONE OXIDOREDUCTASE SUBUNIT U, CHLOROPLASTIC"/>
    <property type="match status" value="1"/>
</dbReference>
<gene>
    <name evidence="3" type="ORF">BHM03_00030277</name>
</gene>
<reference evidence="3" key="1">
    <citation type="journal article" date="2018" name="Data Brief">
        <title>Genome sequence data from 17 accessions of Ensete ventricosum, a staple food crop for millions in Ethiopia.</title>
        <authorList>
            <person name="Yemataw Z."/>
            <person name="Muzemil S."/>
            <person name="Ambachew D."/>
            <person name="Tripathi L."/>
            <person name="Tesfaye K."/>
            <person name="Chala A."/>
            <person name="Farbos A."/>
            <person name="O'Neill P."/>
            <person name="Moore K."/>
            <person name="Grant M."/>
            <person name="Studholme D.J."/>
        </authorList>
    </citation>
    <scope>NUCLEOTIDE SEQUENCE [LARGE SCALE GENOMIC DNA]</scope>
    <source>
        <tissue evidence="3">Leaf</tissue>
    </source>
</reference>
<proteinExistence type="predicted"/>
<keyword evidence="2" id="KW-1133">Transmembrane helix</keyword>
<sequence length="269" mass="30448">MAISTAYRTVSRLEGLSVSYHTSKPHKIKMISLIGKRKNHKFIGEFKILYAPTSVVRSHGDRRVPIASRAALHPPVLLLLPRAAGEASRPPRPELRRGGEYRLAASDRHPRRKPKAVRVAHLGRQRTEGDSRHWSVSSKCNLCVFSCFVQFFIWNGIEMDLILFFSCFIANKLTAITDADHYGRLGIPRGTPYDQTSVPSNIQNLLCQVKVAYEKKCEELMSKGLDEEETSKELELLKEPEDIGPTRLVGYFFLAWLILSFALSVTLNR</sequence>